<dbReference type="KEGG" id="taf:THA_1952"/>
<proteinExistence type="predicted"/>
<evidence type="ECO:0000313" key="1">
    <source>
        <dbReference type="EMBL" id="ACJ76374.1"/>
    </source>
</evidence>
<dbReference type="Proteomes" id="UP000002453">
    <property type="component" value="Chromosome"/>
</dbReference>
<accession>B7IEE7</accession>
<dbReference type="AlphaFoldDB" id="B7IEE7"/>
<gene>
    <name evidence="1" type="ordered locus">THA_1952</name>
</gene>
<dbReference type="HOGENOM" id="CLU_3223196_0_0_0"/>
<dbReference type="EMBL" id="CP001185">
    <property type="protein sequence ID" value="ACJ76374.1"/>
    <property type="molecule type" value="Genomic_DNA"/>
</dbReference>
<evidence type="ECO:0000313" key="2">
    <source>
        <dbReference type="Proteomes" id="UP000002453"/>
    </source>
</evidence>
<reference evidence="1 2" key="1">
    <citation type="journal article" date="2009" name="J. Bacteriol.">
        <title>The genome of Thermosipho africanus TCF52B: lateral genetic connections to the Firmicutes and Archaea.</title>
        <authorList>
            <person name="Nesboe C.L."/>
            <person name="Bapteste E."/>
            <person name="Curtis B."/>
            <person name="Dahle H."/>
            <person name="Lopez P."/>
            <person name="Macleod D."/>
            <person name="Dlutek M."/>
            <person name="Bowman S."/>
            <person name="Zhaxybayeva O."/>
            <person name="Birkeland N.-K."/>
            <person name="Doolittle W.F."/>
        </authorList>
    </citation>
    <scope>NUCLEOTIDE SEQUENCE [LARGE SCALE GENOMIC DNA]</scope>
    <source>
        <strain evidence="1 2">TCF52B</strain>
    </source>
</reference>
<protein>
    <submittedName>
        <fullName evidence="1">Uncharacterized protein</fullName>
    </submittedName>
</protein>
<sequence length="44" mass="5059">MCKSKKNLELMFVPYLVGIEISFTEPTAFEHNPFVPYLVGIEIL</sequence>
<name>B7IEE7_THEAB</name>
<organism evidence="1 2">
    <name type="scientific">Thermosipho africanus (strain TCF52B)</name>
    <dbReference type="NCBI Taxonomy" id="484019"/>
    <lineage>
        <taxon>Bacteria</taxon>
        <taxon>Thermotogati</taxon>
        <taxon>Thermotogota</taxon>
        <taxon>Thermotogae</taxon>
        <taxon>Thermotogales</taxon>
        <taxon>Fervidobacteriaceae</taxon>
        <taxon>Thermosipho</taxon>
    </lineage>
</organism>
<keyword evidence="2" id="KW-1185">Reference proteome</keyword>